<dbReference type="AlphaFoldDB" id="A0A7R9PHX8"/>
<reference evidence="1" key="1">
    <citation type="submission" date="2020-11" db="EMBL/GenBank/DDBJ databases">
        <authorList>
            <person name="Tran Van P."/>
        </authorList>
    </citation>
    <scope>NUCLEOTIDE SEQUENCE</scope>
</reference>
<accession>A0A7R9PHX8</accession>
<sequence>MWGKILNQISCVNEQLQHKDMTVDREVSHLTELKDALQEIRDTRIDVILDEASNICAATSLEIDCFFEEKRARKKKSLTLEESEDIVLTGKQRYTIQYDTISCSDMTGRKRVGWRGGGRRQFLKLRPCIDLPPPRSPDEGQERRVQGKIVLRFNQEVGQMIQVWAHHWNQPWLVGRVGVTSGFMKTQLGSVLAKFSIRHNVMTGPKGELRSGPAQAFHAP</sequence>
<organism evidence="1">
    <name type="scientific">Timema genevievae</name>
    <name type="common">Walking stick</name>
    <dbReference type="NCBI Taxonomy" id="629358"/>
    <lineage>
        <taxon>Eukaryota</taxon>
        <taxon>Metazoa</taxon>
        <taxon>Ecdysozoa</taxon>
        <taxon>Arthropoda</taxon>
        <taxon>Hexapoda</taxon>
        <taxon>Insecta</taxon>
        <taxon>Pterygota</taxon>
        <taxon>Neoptera</taxon>
        <taxon>Polyneoptera</taxon>
        <taxon>Phasmatodea</taxon>
        <taxon>Timematodea</taxon>
        <taxon>Timematoidea</taxon>
        <taxon>Timematidae</taxon>
        <taxon>Timema</taxon>
    </lineage>
</organism>
<protein>
    <submittedName>
        <fullName evidence="1">Uncharacterized protein</fullName>
    </submittedName>
</protein>
<dbReference type="EMBL" id="OE839386">
    <property type="protein sequence ID" value="CAD7587041.1"/>
    <property type="molecule type" value="Genomic_DNA"/>
</dbReference>
<evidence type="ECO:0000313" key="1">
    <source>
        <dbReference type="EMBL" id="CAD7587041.1"/>
    </source>
</evidence>
<proteinExistence type="predicted"/>
<name>A0A7R9PHX8_TIMGE</name>
<gene>
    <name evidence="1" type="ORF">TGEB3V08_LOCUS1270</name>
</gene>